<accession>A0A9P4NIU7</accession>
<evidence type="ECO:0000313" key="1">
    <source>
        <dbReference type="EMBL" id="KAF2422872.1"/>
    </source>
</evidence>
<sequence>MVYIYSPKRIYFAIILALTTGSLPGELTNVVLDHVDEDFRTEINALRGQRLRGDVVAVARLRQIFMWDL</sequence>
<gene>
    <name evidence="1" type="ORF">EJ08DRAFT_737739</name>
</gene>
<organism evidence="1 2">
    <name type="scientific">Tothia fuscella</name>
    <dbReference type="NCBI Taxonomy" id="1048955"/>
    <lineage>
        <taxon>Eukaryota</taxon>
        <taxon>Fungi</taxon>
        <taxon>Dikarya</taxon>
        <taxon>Ascomycota</taxon>
        <taxon>Pezizomycotina</taxon>
        <taxon>Dothideomycetes</taxon>
        <taxon>Pleosporomycetidae</taxon>
        <taxon>Venturiales</taxon>
        <taxon>Cylindrosympodiaceae</taxon>
        <taxon>Tothia</taxon>
    </lineage>
</organism>
<name>A0A9P4NIU7_9PEZI</name>
<proteinExistence type="predicted"/>
<dbReference type="Proteomes" id="UP000800235">
    <property type="component" value="Unassembled WGS sequence"/>
</dbReference>
<dbReference type="EMBL" id="MU007087">
    <property type="protein sequence ID" value="KAF2422872.1"/>
    <property type="molecule type" value="Genomic_DNA"/>
</dbReference>
<evidence type="ECO:0000313" key="2">
    <source>
        <dbReference type="Proteomes" id="UP000800235"/>
    </source>
</evidence>
<keyword evidence="2" id="KW-1185">Reference proteome</keyword>
<comment type="caution">
    <text evidence="1">The sequence shown here is derived from an EMBL/GenBank/DDBJ whole genome shotgun (WGS) entry which is preliminary data.</text>
</comment>
<reference evidence="1" key="1">
    <citation type="journal article" date="2020" name="Stud. Mycol.">
        <title>101 Dothideomycetes genomes: a test case for predicting lifestyles and emergence of pathogens.</title>
        <authorList>
            <person name="Haridas S."/>
            <person name="Albert R."/>
            <person name="Binder M."/>
            <person name="Bloem J."/>
            <person name="Labutti K."/>
            <person name="Salamov A."/>
            <person name="Andreopoulos B."/>
            <person name="Baker S."/>
            <person name="Barry K."/>
            <person name="Bills G."/>
            <person name="Bluhm B."/>
            <person name="Cannon C."/>
            <person name="Castanera R."/>
            <person name="Culley D."/>
            <person name="Daum C."/>
            <person name="Ezra D."/>
            <person name="Gonzalez J."/>
            <person name="Henrissat B."/>
            <person name="Kuo A."/>
            <person name="Liang C."/>
            <person name="Lipzen A."/>
            <person name="Lutzoni F."/>
            <person name="Magnuson J."/>
            <person name="Mondo S."/>
            <person name="Nolan M."/>
            <person name="Ohm R."/>
            <person name="Pangilinan J."/>
            <person name="Park H.-J."/>
            <person name="Ramirez L."/>
            <person name="Alfaro M."/>
            <person name="Sun H."/>
            <person name="Tritt A."/>
            <person name="Yoshinaga Y."/>
            <person name="Zwiers L.-H."/>
            <person name="Turgeon B."/>
            <person name="Goodwin S."/>
            <person name="Spatafora J."/>
            <person name="Crous P."/>
            <person name="Grigoriev I."/>
        </authorList>
    </citation>
    <scope>NUCLEOTIDE SEQUENCE</scope>
    <source>
        <strain evidence="1">CBS 130266</strain>
    </source>
</reference>
<protein>
    <submittedName>
        <fullName evidence="1">Uncharacterized protein</fullName>
    </submittedName>
</protein>
<dbReference type="AlphaFoldDB" id="A0A9P4NIU7"/>